<organism evidence="1 2">
    <name type="scientific">Panagrolaimus sp. ES5</name>
    <dbReference type="NCBI Taxonomy" id="591445"/>
    <lineage>
        <taxon>Eukaryota</taxon>
        <taxon>Metazoa</taxon>
        <taxon>Ecdysozoa</taxon>
        <taxon>Nematoda</taxon>
        <taxon>Chromadorea</taxon>
        <taxon>Rhabditida</taxon>
        <taxon>Tylenchina</taxon>
        <taxon>Panagrolaimomorpha</taxon>
        <taxon>Panagrolaimoidea</taxon>
        <taxon>Panagrolaimidae</taxon>
        <taxon>Panagrolaimus</taxon>
    </lineage>
</organism>
<protein>
    <submittedName>
        <fullName evidence="2">HAT C-terminal dimerisation domain-containing protein</fullName>
    </submittedName>
</protein>
<evidence type="ECO:0000313" key="2">
    <source>
        <dbReference type="WBParaSite" id="ES5_v2.g20883.t1"/>
    </source>
</evidence>
<reference evidence="2" key="1">
    <citation type="submission" date="2022-11" db="UniProtKB">
        <authorList>
            <consortium name="WormBaseParasite"/>
        </authorList>
    </citation>
    <scope>IDENTIFICATION</scope>
</reference>
<dbReference type="WBParaSite" id="ES5_v2.g20883.t1">
    <property type="protein sequence ID" value="ES5_v2.g20883.t1"/>
    <property type="gene ID" value="ES5_v2.g20883"/>
</dbReference>
<name>A0AC34FV15_9BILA</name>
<sequence>MSAKDDSLAYKNGQNVFEKKLQNSVEYPRQQENSQIQTSEVGQFAASQRLRNPNEENLQNNVNNDGAQDFVNPEMEPEEEGEPRPLMEEPANSGETKISTKLSTRLITDCETRWASKVMMVEGWLELKRDDLNLLKEFHLGDTTKTNLIRDLIQMEGDFRSYLLVMKIYKEKILLLESQLKPTTCALDIYKRSKIFKLRGGEEAAKAQEQTQELLIEFIKSAYPEAFNTTATAAVAEDDDEYAMCPGQQQQSIGESIISAAKNELIQYFQYKPNDEEKAVNDVLKFWKLNENRFSYLSKFVKVIFAIPASSASIEREFSVLSRTVTKDRRCLEPSTISDLLLFKSVKKIDFI</sequence>
<accession>A0AC34FV15</accession>
<proteinExistence type="predicted"/>
<evidence type="ECO:0000313" key="1">
    <source>
        <dbReference type="Proteomes" id="UP000887579"/>
    </source>
</evidence>
<dbReference type="Proteomes" id="UP000887579">
    <property type="component" value="Unplaced"/>
</dbReference>